<dbReference type="Gene3D" id="3.40.50.1240">
    <property type="entry name" value="Phosphoglycerate mutase-like"/>
    <property type="match status" value="1"/>
</dbReference>
<dbReference type="SUPFAM" id="SSF53254">
    <property type="entry name" value="Phosphoglycerate mutase-like"/>
    <property type="match status" value="1"/>
</dbReference>
<evidence type="ECO:0000256" key="1">
    <source>
        <dbReference type="ARBA" id="ARBA00022801"/>
    </source>
</evidence>
<proteinExistence type="predicted"/>
<feature type="compositionally biased region" description="Low complexity" evidence="2">
    <location>
        <begin position="97"/>
        <end position="109"/>
    </location>
</feature>
<evidence type="ECO:0000256" key="2">
    <source>
        <dbReference type="SAM" id="MobiDB-lite"/>
    </source>
</evidence>
<protein>
    <recommendedName>
        <fullName evidence="5">Histidine phosphatase family protein</fullName>
    </recommendedName>
</protein>
<name>A0A2Z2NWA0_9GAMM</name>
<dbReference type="OrthoDB" id="280692at2"/>
<feature type="region of interest" description="Disordered" evidence="2">
    <location>
        <begin position="92"/>
        <end position="112"/>
    </location>
</feature>
<dbReference type="InterPro" id="IPR029033">
    <property type="entry name" value="His_PPase_superfam"/>
</dbReference>
<dbReference type="KEGG" id="gai:IMCC3135_27780"/>
<evidence type="ECO:0008006" key="5">
    <source>
        <dbReference type="Google" id="ProtNLM"/>
    </source>
</evidence>
<dbReference type="PANTHER" id="PTHR20935:SF0">
    <property type="entry name" value="SERINE_THREONINE-PROTEIN PHOSPHATASE PGAM5, MITOCHONDRIAL"/>
    <property type="match status" value="1"/>
</dbReference>
<dbReference type="InterPro" id="IPR013078">
    <property type="entry name" value="His_Pase_superF_clade-1"/>
</dbReference>
<dbReference type="AlphaFoldDB" id="A0A2Z2NWA0"/>
<dbReference type="RefSeq" id="WP_088920506.1">
    <property type="nucleotide sequence ID" value="NZ_CP018632.1"/>
</dbReference>
<dbReference type="EMBL" id="CP018632">
    <property type="protein sequence ID" value="ASJ75609.1"/>
    <property type="molecule type" value="Genomic_DNA"/>
</dbReference>
<dbReference type="SMART" id="SM00855">
    <property type="entry name" value="PGAM"/>
    <property type="match status" value="1"/>
</dbReference>
<dbReference type="Pfam" id="PF00300">
    <property type="entry name" value="His_Phos_1"/>
    <property type="match status" value="2"/>
</dbReference>
<evidence type="ECO:0000313" key="3">
    <source>
        <dbReference type="EMBL" id="ASJ75609.1"/>
    </source>
</evidence>
<dbReference type="CDD" id="cd07067">
    <property type="entry name" value="HP_PGM_like"/>
    <property type="match status" value="1"/>
</dbReference>
<accession>A0A2Z2NWA0</accession>
<dbReference type="Proteomes" id="UP000250079">
    <property type="component" value="Chromosome"/>
</dbReference>
<keyword evidence="4" id="KW-1185">Reference proteome</keyword>
<organism evidence="3 4">
    <name type="scientific">Granulosicoccus antarcticus IMCC3135</name>
    <dbReference type="NCBI Taxonomy" id="1192854"/>
    <lineage>
        <taxon>Bacteria</taxon>
        <taxon>Pseudomonadati</taxon>
        <taxon>Pseudomonadota</taxon>
        <taxon>Gammaproteobacteria</taxon>
        <taxon>Chromatiales</taxon>
        <taxon>Granulosicoccaceae</taxon>
        <taxon>Granulosicoccus</taxon>
    </lineage>
</organism>
<dbReference type="GO" id="GO:0016787">
    <property type="term" value="F:hydrolase activity"/>
    <property type="evidence" value="ECO:0007669"/>
    <property type="project" value="UniProtKB-KW"/>
</dbReference>
<sequence>MGMLYLVRHGQASAGTHDYDRLSPLGQRQSQLLGQWWTSQKFAPDLVYHGSLRRQRDTARLALEHLGSALQPDVHEGLNEYTHRIIEKHFGAAPEVGTESESGTESGTEADNHESLTFEDYISVMQRWRDHSAHPDLPEIEPWADFANRGWETMRSLHQQQGDKQHHVFVTSGGVIATVLAAVLGLDFSHTVDAIWRIRNSSVTTLNFDGKTARLVDFNTVPHLQLQNDPSLITLI</sequence>
<gene>
    <name evidence="3" type="ORF">IMCC3135_27780</name>
</gene>
<keyword evidence="1" id="KW-0378">Hydrolase</keyword>
<dbReference type="PANTHER" id="PTHR20935">
    <property type="entry name" value="PHOSPHOGLYCERATE MUTASE-RELATED"/>
    <property type="match status" value="1"/>
</dbReference>
<reference evidence="3 4" key="1">
    <citation type="submission" date="2016-12" db="EMBL/GenBank/DDBJ databases">
        <authorList>
            <person name="Song W.-J."/>
            <person name="Kurnit D.M."/>
        </authorList>
    </citation>
    <scope>NUCLEOTIDE SEQUENCE [LARGE SCALE GENOMIC DNA]</scope>
    <source>
        <strain evidence="3 4">IMCC3135</strain>
    </source>
</reference>
<evidence type="ECO:0000313" key="4">
    <source>
        <dbReference type="Proteomes" id="UP000250079"/>
    </source>
</evidence>
<dbReference type="InterPro" id="IPR051021">
    <property type="entry name" value="Mito_Ser/Thr_phosphatase"/>
</dbReference>